<proteinExistence type="predicted"/>
<evidence type="ECO:0000313" key="4">
    <source>
        <dbReference type="Proteomes" id="UP000092460"/>
    </source>
</evidence>
<dbReference type="Proteomes" id="UP000092460">
    <property type="component" value="Unassembled WGS sequence"/>
</dbReference>
<dbReference type="AlphaFoldDB" id="A0A1B0BW81"/>
<dbReference type="GO" id="GO:0042302">
    <property type="term" value="F:structural constituent of cuticle"/>
    <property type="evidence" value="ECO:0007669"/>
    <property type="project" value="UniProtKB-UniRule"/>
</dbReference>
<evidence type="ECO:0000313" key="3">
    <source>
        <dbReference type="EnsemblMetazoa" id="GPPI042467-PA"/>
    </source>
</evidence>
<feature type="transmembrane region" description="Helical" evidence="2">
    <location>
        <begin position="32"/>
        <end position="52"/>
    </location>
</feature>
<dbReference type="Pfam" id="PF00379">
    <property type="entry name" value="Chitin_bind_4"/>
    <property type="match status" value="1"/>
</dbReference>
<keyword evidence="2" id="KW-0812">Transmembrane</keyword>
<dbReference type="InterPro" id="IPR000618">
    <property type="entry name" value="Insect_cuticle"/>
</dbReference>
<keyword evidence="1" id="KW-0193">Cuticle</keyword>
<evidence type="ECO:0000256" key="1">
    <source>
        <dbReference type="PROSITE-ProRule" id="PRU00497"/>
    </source>
</evidence>
<evidence type="ECO:0000256" key="2">
    <source>
        <dbReference type="SAM" id="Phobius"/>
    </source>
</evidence>
<sequence>MTNAKENKKQQFKIKFIARKNTNCWFQHHCNIYLFVFGILNLMWINASAALLDNIFPTIMQEFYKFIPFEKGYRFSLEDPDGNAKRDEMGVFLNPGTPEQQLMVMGTYSVIDIKTKLETITVYTADKDGYKARYVINRKFKIRKLSSDCLKSGCG</sequence>
<organism evidence="3 4">
    <name type="scientific">Glossina palpalis gambiensis</name>
    <dbReference type="NCBI Taxonomy" id="67801"/>
    <lineage>
        <taxon>Eukaryota</taxon>
        <taxon>Metazoa</taxon>
        <taxon>Ecdysozoa</taxon>
        <taxon>Arthropoda</taxon>
        <taxon>Hexapoda</taxon>
        <taxon>Insecta</taxon>
        <taxon>Pterygota</taxon>
        <taxon>Neoptera</taxon>
        <taxon>Endopterygota</taxon>
        <taxon>Diptera</taxon>
        <taxon>Brachycera</taxon>
        <taxon>Muscomorpha</taxon>
        <taxon>Hippoboscoidea</taxon>
        <taxon>Glossinidae</taxon>
        <taxon>Glossina</taxon>
    </lineage>
</organism>
<dbReference type="EnsemblMetazoa" id="GPPI042467-RA">
    <property type="protein sequence ID" value="GPPI042467-PA"/>
    <property type="gene ID" value="GPPI042467"/>
</dbReference>
<dbReference type="STRING" id="67801.A0A1B0BW81"/>
<keyword evidence="2" id="KW-1133">Transmembrane helix</keyword>
<dbReference type="PROSITE" id="PS51155">
    <property type="entry name" value="CHIT_BIND_RR_2"/>
    <property type="match status" value="1"/>
</dbReference>
<protein>
    <submittedName>
        <fullName evidence="3">Uncharacterized protein</fullName>
    </submittedName>
</protein>
<reference evidence="4" key="1">
    <citation type="submission" date="2015-01" db="EMBL/GenBank/DDBJ databases">
        <authorList>
            <person name="Aksoy S."/>
            <person name="Warren W."/>
            <person name="Wilson R.K."/>
        </authorList>
    </citation>
    <scope>NUCLEOTIDE SEQUENCE [LARGE SCALE GENOMIC DNA]</scope>
    <source>
        <strain evidence="4">IAEA</strain>
    </source>
</reference>
<accession>A0A1B0BW81</accession>
<name>A0A1B0BW81_9MUSC</name>
<dbReference type="VEuPathDB" id="VectorBase:GPPI042467"/>
<dbReference type="EMBL" id="JXJN01021663">
    <property type="status" value="NOT_ANNOTATED_CDS"/>
    <property type="molecule type" value="Genomic_DNA"/>
</dbReference>
<keyword evidence="2" id="KW-0472">Membrane</keyword>
<keyword evidence="4" id="KW-1185">Reference proteome</keyword>
<reference evidence="3" key="2">
    <citation type="submission" date="2020-05" db="UniProtKB">
        <authorList>
            <consortium name="EnsemblMetazoa"/>
        </authorList>
    </citation>
    <scope>IDENTIFICATION</scope>
    <source>
        <strain evidence="3">IAEA</strain>
    </source>
</reference>